<sequence>MGKEKKRSESKRKRTSRLSVLDRTEELTSQENTLRDASDIDVRRRESIAEFQLANIETLAKETRAYWVIGKQIEINKEIEEKFRVVDKESIKLNEKLLQFMNQLKDKRKSTNAMKTNLLEAQCQNLDIFESKRFRQFLKNSTLLLLKSVKTYLAGIFRHLKPRIAEVKKNNQRAYALDF</sequence>
<feature type="region of interest" description="Disordered" evidence="1">
    <location>
        <begin position="1"/>
        <end position="22"/>
    </location>
</feature>
<dbReference type="EMBL" id="FN656906">
    <property type="protein sequence ID" value="CBY42141.1"/>
    <property type="molecule type" value="Genomic_DNA"/>
</dbReference>
<name>E4Z363_OIKDI</name>
<evidence type="ECO:0000313" key="2">
    <source>
        <dbReference type="EMBL" id="CBY42141.1"/>
    </source>
</evidence>
<organism evidence="2">
    <name type="scientific">Oikopleura dioica</name>
    <name type="common">Tunicate</name>
    <dbReference type="NCBI Taxonomy" id="34765"/>
    <lineage>
        <taxon>Eukaryota</taxon>
        <taxon>Metazoa</taxon>
        <taxon>Chordata</taxon>
        <taxon>Tunicata</taxon>
        <taxon>Appendicularia</taxon>
        <taxon>Copelata</taxon>
        <taxon>Oikopleuridae</taxon>
        <taxon>Oikopleura</taxon>
    </lineage>
</organism>
<accession>E4Z363</accession>
<protein>
    <submittedName>
        <fullName evidence="2">Uncharacterized protein</fullName>
    </submittedName>
</protein>
<dbReference type="Proteomes" id="UP000011014">
    <property type="component" value="Unassembled WGS sequence"/>
</dbReference>
<evidence type="ECO:0000256" key="1">
    <source>
        <dbReference type="SAM" id="MobiDB-lite"/>
    </source>
</evidence>
<gene>
    <name evidence="2" type="ORF">GSOID_T00025811001</name>
</gene>
<reference evidence="2" key="1">
    <citation type="journal article" date="2010" name="Science">
        <title>Plasticity of animal genome architecture unmasked by rapid evolution of a pelagic tunicate.</title>
        <authorList>
            <person name="Denoeud F."/>
            <person name="Henriet S."/>
            <person name="Mungpakdee S."/>
            <person name="Aury J.M."/>
            <person name="Da Silva C."/>
            <person name="Brinkmann H."/>
            <person name="Mikhaleva J."/>
            <person name="Olsen L.C."/>
            <person name="Jubin C."/>
            <person name="Canestro C."/>
            <person name="Bouquet J.M."/>
            <person name="Danks G."/>
            <person name="Poulain J."/>
            <person name="Campsteijn C."/>
            <person name="Adamski M."/>
            <person name="Cross I."/>
            <person name="Yadetie F."/>
            <person name="Muffato M."/>
            <person name="Louis A."/>
            <person name="Butcher S."/>
            <person name="Tsagkogeorga G."/>
            <person name="Konrad A."/>
            <person name="Singh S."/>
            <person name="Jensen M.F."/>
            <person name="Cong E.H."/>
            <person name="Eikeseth-Otteraa H."/>
            <person name="Noel B."/>
            <person name="Anthouard V."/>
            <person name="Porcel B.M."/>
            <person name="Kachouri-Lafond R."/>
            <person name="Nishino A."/>
            <person name="Ugolini M."/>
            <person name="Chourrout P."/>
            <person name="Nishida H."/>
            <person name="Aasland R."/>
            <person name="Huzurbazar S."/>
            <person name="Westhof E."/>
            <person name="Delsuc F."/>
            <person name="Lehrach H."/>
            <person name="Reinhardt R."/>
            <person name="Weissenbach J."/>
            <person name="Roy S.W."/>
            <person name="Artiguenave F."/>
            <person name="Postlethwait J.H."/>
            <person name="Manak J.R."/>
            <person name="Thompson E.M."/>
            <person name="Jaillon O."/>
            <person name="Du Pasquier L."/>
            <person name="Boudinot P."/>
            <person name="Liberles D.A."/>
            <person name="Volff J.N."/>
            <person name="Philippe H."/>
            <person name="Lenhard B."/>
            <person name="Roest Crollius H."/>
            <person name="Wincker P."/>
            <person name="Chourrout D."/>
        </authorList>
    </citation>
    <scope>NUCLEOTIDE SEQUENCE [LARGE SCALE GENOMIC DNA]</scope>
</reference>
<proteinExistence type="predicted"/>
<dbReference type="AlphaFoldDB" id="E4Z363"/>